<keyword evidence="2" id="KW-1185">Reference proteome</keyword>
<name>A0AA37TW90_9RHOB</name>
<dbReference type="RefSeq" id="WP_284326838.1">
    <property type="nucleotide sequence ID" value="NZ_BSPP01000017.1"/>
</dbReference>
<dbReference type="Proteomes" id="UP001157355">
    <property type="component" value="Unassembled WGS sequence"/>
</dbReference>
<sequence>MDRFRAALDLIPEGYSEGLYHGRRWRMEKTTHAAGRSVKFYARDLGGTDFVSLNLYHLASGDVLKPCEMAEAKVRDFILGVGLPSEMP</sequence>
<protein>
    <recommendedName>
        <fullName evidence="3">Peptide methionine sulfoxide reductase</fullName>
    </recommendedName>
</protein>
<organism evidence="1 2">
    <name type="scientific">Cypionkella aquatica</name>
    <dbReference type="NCBI Taxonomy" id="1756042"/>
    <lineage>
        <taxon>Bacteria</taxon>
        <taxon>Pseudomonadati</taxon>
        <taxon>Pseudomonadota</taxon>
        <taxon>Alphaproteobacteria</taxon>
        <taxon>Rhodobacterales</taxon>
        <taxon>Paracoccaceae</taxon>
        <taxon>Cypionkella</taxon>
    </lineage>
</organism>
<evidence type="ECO:0008006" key="3">
    <source>
        <dbReference type="Google" id="ProtNLM"/>
    </source>
</evidence>
<comment type="caution">
    <text evidence="1">The sequence shown here is derived from an EMBL/GenBank/DDBJ whole genome shotgun (WGS) entry which is preliminary data.</text>
</comment>
<proteinExistence type="predicted"/>
<dbReference type="AlphaFoldDB" id="A0AA37TW90"/>
<reference evidence="1 2" key="1">
    <citation type="journal article" date="2014" name="Int. J. Syst. Evol. Microbiol.">
        <title>Complete genome sequence of Corynebacterium casei LMG S-19264T (=DSM 44701T), isolated from a smear-ripened cheese.</title>
        <authorList>
            <consortium name="US DOE Joint Genome Institute (JGI-PGF)"/>
            <person name="Walter F."/>
            <person name="Albersmeier A."/>
            <person name="Kalinowski J."/>
            <person name="Ruckert C."/>
        </authorList>
    </citation>
    <scope>NUCLEOTIDE SEQUENCE [LARGE SCALE GENOMIC DNA]</scope>
    <source>
        <strain evidence="1 2">NBRC 111766</strain>
    </source>
</reference>
<evidence type="ECO:0000313" key="2">
    <source>
        <dbReference type="Proteomes" id="UP001157355"/>
    </source>
</evidence>
<dbReference type="EMBL" id="BSPP01000017">
    <property type="protein sequence ID" value="GLS88762.1"/>
    <property type="molecule type" value="Genomic_DNA"/>
</dbReference>
<accession>A0AA37TW90</accession>
<evidence type="ECO:0000313" key="1">
    <source>
        <dbReference type="EMBL" id="GLS88762.1"/>
    </source>
</evidence>
<gene>
    <name evidence="1" type="ORF">GCM10010873_37360</name>
</gene>